<dbReference type="RefSeq" id="WP_132323204.1">
    <property type="nucleotide sequence ID" value="NZ_FWZT01000021.1"/>
</dbReference>
<evidence type="ECO:0000313" key="3">
    <source>
        <dbReference type="Proteomes" id="UP000192907"/>
    </source>
</evidence>
<feature type="chain" id="PRO_5013232488" evidence="1">
    <location>
        <begin position="23"/>
        <end position="107"/>
    </location>
</feature>
<sequence>MRKKIVTLVLGFLPFAGLSAVAKEHTIKQKNKQFSQKEIKLKVGESLKFTNEDNTTHHIMMKVDGKRISQKQVEGAAPIVQTFSKPQETTVRCAIHPKMMLKVTVEP</sequence>
<dbReference type="OrthoDB" id="9757546at2"/>
<dbReference type="AlphaFoldDB" id="A0A1Y6CNZ2"/>
<reference evidence="3" key="1">
    <citation type="submission" date="2017-04" db="EMBL/GenBank/DDBJ databases">
        <authorList>
            <person name="Varghese N."/>
            <person name="Submissions S."/>
        </authorList>
    </citation>
    <scope>NUCLEOTIDE SEQUENCE [LARGE SCALE GENOMIC DNA]</scope>
    <source>
        <strain evidence="3">RKEM611</strain>
    </source>
</reference>
<keyword evidence="3" id="KW-1185">Reference proteome</keyword>
<gene>
    <name evidence="2" type="ORF">SAMN06296036_121102</name>
</gene>
<dbReference type="Proteomes" id="UP000192907">
    <property type="component" value="Unassembled WGS sequence"/>
</dbReference>
<name>A0A1Y6CNZ2_9BACT</name>
<dbReference type="SUPFAM" id="SSF49503">
    <property type="entry name" value="Cupredoxins"/>
    <property type="match status" value="1"/>
</dbReference>
<evidence type="ECO:0000256" key="1">
    <source>
        <dbReference type="SAM" id="SignalP"/>
    </source>
</evidence>
<keyword evidence="1" id="KW-0732">Signal</keyword>
<organism evidence="2 3">
    <name type="scientific">Pseudobacteriovorax antillogorgiicola</name>
    <dbReference type="NCBI Taxonomy" id="1513793"/>
    <lineage>
        <taxon>Bacteria</taxon>
        <taxon>Pseudomonadati</taxon>
        <taxon>Bdellovibrionota</taxon>
        <taxon>Oligoflexia</taxon>
        <taxon>Oligoflexales</taxon>
        <taxon>Pseudobacteriovoracaceae</taxon>
        <taxon>Pseudobacteriovorax</taxon>
    </lineage>
</organism>
<proteinExistence type="predicted"/>
<dbReference type="STRING" id="1513793.SAMN06296036_121102"/>
<feature type="signal peptide" evidence="1">
    <location>
        <begin position="1"/>
        <end position="22"/>
    </location>
</feature>
<dbReference type="EMBL" id="FWZT01000021">
    <property type="protein sequence ID" value="SMF62953.1"/>
    <property type="molecule type" value="Genomic_DNA"/>
</dbReference>
<dbReference type="InterPro" id="IPR008972">
    <property type="entry name" value="Cupredoxin"/>
</dbReference>
<protein>
    <submittedName>
        <fullName evidence="2">Plastocyanin</fullName>
    </submittedName>
</protein>
<accession>A0A1Y6CNZ2</accession>
<evidence type="ECO:0000313" key="2">
    <source>
        <dbReference type="EMBL" id="SMF62953.1"/>
    </source>
</evidence>
<dbReference type="Gene3D" id="2.60.40.420">
    <property type="entry name" value="Cupredoxins - blue copper proteins"/>
    <property type="match status" value="1"/>
</dbReference>